<evidence type="ECO:0000256" key="2">
    <source>
        <dbReference type="ARBA" id="ARBA00022676"/>
    </source>
</evidence>
<dbReference type="EMBL" id="CDMZ01004519">
    <property type="protein sequence ID" value="CEM49998.1"/>
    <property type="molecule type" value="Genomic_DNA"/>
</dbReference>
<feature type="compositionally biased region" description="Low complexity" evidence="8">
    <location>
        <begin position="465"/>
        <end position="474"/>
    </location>
</feature>
<keyword evidence="7 9" id="KW-0472">Membrane</keyword>
<keyword evidence="2" id="KW-0328">Glycosyltransferase</keyword>
<evidence type="ECO:0000256" key="8">
    <source>
        <dbReference type="SAM" id="MobiDB-lite"/>
    </source>
</evidence>
<dbReference type="InterPro" id="IPR003378">
    <property type="entry name" value="Fringe-like_glycosylTrfase"/>
</dbReference>
<gene>
    <name evidence="11" type="ORF">Cvel_1574</name>
</gene>
<evidence type="ECO:0000313" key="11">
    <source>
        <dbReference type="EMBL" id="CEM49998.1"/>
    </source>
</evidence>
<dbReference type="Gene3D" id="3.90.550.50">
    <property type="match status" value="1"/>
</dbReference>
<evidence type="ECO:0000256" key="3">
    <source>
        <dbReference type="ARBA" id="ARBA00022679"/>
    </source>
</evidence>
<organism evidence="11">
    <name type="scientific">Chromera velia CCMP2878</name>
    <dbReference type="NCBI Taxonomy" id="1169474"/>
    <lineage>
        <taxon>Eukaryota</taxon>
        <taxon>Sar</taxon>
        <taxon>Alveolata</taxon>
        <taxon>Colpodellida</taxon>
        <taxon>Chromeraceae</taxon>
        <taxon>Chromera</taxon>
    </lineage>
</organism>
<dbReference type="AlphaFoldDB" id="A0A0G4HZN9"/>
<name>A0A0G4HZN9_9ALVE</name>
<feature type="domain" description="Fringe-like glycosyltransferase" evidence="10">
    <location>
        <begin position="383"/>
        <end position="433"/>
    </location>
</feature>
<evidence type="ECO:0000259" key="10">
    <source>
        <dbReference type="Pfam" id="PF02434"/>
    </source>
</evidence>
<sequence length="623" mass="66648">MRRSSTSESEARDGEEGENPQTVSAASEASQLFSTALPSSTPGPYQKPLLRLGLILIAVSVVGLLLESLSLTQGAGRSRHSTALFALLGSHLEGSSPEEEKGAATPLLPSENGGGGKGDGVDGEPPRSQDKSRGGKEGRKESDQDFAFSTLLSEDSIKEDSQSLRTQISEHATEGPRDVAVPQGPVEGGHSSPPPTPSAGSFELISSPPEEEKKKKQDQSTGAARERGGEEMPSAKGDSSTKIWKGEKPEAEGGKENGPQAASPLSSSRLSEGVSARSPSSSVAAAASDVGSPVSERNILVLILTWEACAPRLLSALDTWGREFPHVAVVTPGVPPNGWGRDPFPLREGSVWTVGVEARGPSGSRSLRRKAGRGFDRLCVELKEGRIADEVEWVLRVDDDTYVNARRVVEVLRELGKSEEFMGEIMGEVFISQNRNETLPYVSGSFMLIARRAIAQICNLSRVSSSSSSSASSAEGTLKRLEVRRGQRKEKENEKGDPAATATAESLKGFEGPFERCITSRDLEKKWIGPLYHEDVSLAACLFEGSGARAASFPHITLWYGRADFGNLPDQTTAFHSVGPAENHGALHQRFGYYSKGGELDSEGPFEAVHNVTAGHRWNSCFR</sequence>
<reference evidence="11" key="1">
    <citation type="submission" date="2014-11" db="EMBL/GenBank/DDBJ databases">
        <authorList>
            <person name="Otto D Thomas"/>
            <person name="Naeem Raeece"/>
        </authorList>
    </citation>
    <scope>NUCLEOTIDE SEQUENCE</scope>
</reference>
<proteinExistence type="predicted"/>
<keyword evidence="5" id="KW-0735">Signal-anchor</keyword>
<feature type="region of interest" description="Disordered" evidence="8">
    <location>
        <begin position="465"/>
        <end position="504"/>
    </location>
</feature>
<feature type="compositionally biased region" description="Basic and acidic residues" evidence="8">
    <location>
        <begin position="477"/>
        <end position="497"/>
    </location>
</feature>
<keyword evidence="3" id="KW-0808">Transferase</keyword>
<feature type="region of interest" description="Disordered" evidence="8">
    <location>
        <begin position="93"/>
        <end position="279"/>
    </location>
</feature>
<dbReference type="GO" id="GO:0016757">
    <property type="term" value="F:glycosyltransferase activity"/>
    <property type="evidence" value="ECO:0007669"/>
    <property type="project" value="UniProtKB-KW"/>
</dbReference>
<feature type="region of interest" description="Disordered" evidence="8">
    <location>
        <begin position="1"/>
        <end position="42"/>
    </location>
</feature>
<feature type="compositionally biased region" description="Polar residues" evidence="8">
    <location>
        <begin position="19"/>
        <end position="42"/>
    </location>
</feature>
<feature type="compositionally biased region" description="Basic and acidic residues" evidence="8">
    <location>
        <begin position="210"/>
        <end position="230"/>
    </location>
</feature>
<dbReference type="VEuPathDB" id="CryptoDB:Cvel_1574"/>
<evidence type="ECO:0000256" key="9">
    <source>
        <dbReference type="SAM" id="Phobius"/>
    </source>
</evidence>
<evidence type="ECO:0000256" key="5">
    <source>
        <dbReference type="ARBA" id="ARBA00022968"/>
    </source>
</evidence>
<protein>
    <recommendedName>
        <fullName evidence="10">Fringe-like glycosyltransferase domain-containing protein</fullName>
    </recommendedName>
</protein>
<accession>A0A0G4HZN9</accession>
<feature type="compositionally biased region" description="Basic and acidic residues" evidence="8">
    <location>
        <begin position="124"/>
        <end position="143"/>
    </location>
</feature>
<comment type="subcellular location">
    <subcellularLocation>
        <location evidence="1">Membrane</location>
        <topology evidence="1">Single-pass type II membrane protein</topology>
    </subcellularLocation>
</comment>
<feature type="compositionally biased region" description="Basic and acidic residues" evidence="8">
    <location>
        <begin position="244"/>
        <end position="255"/>
    </location>
</feature>
<evidence type="ECO:0000256" key="4">
    <source>
        <dbReference type="ARBA" id="ARBA00022692"/>
    </source>
</evidence>
<keyword evidence="6 9" id="KW-1133">Transmembrane helix</keyword>
<dbReference type="Pfam" id="PF02434">
    <property type="entry name" value="Fringe"/>
    <property type="match status" value="1"/>
</dbReference>
<evidence type="ECO:0000256" key="7">
    <source>
        <dbReference type="ARBA" id="ARBA00023136"/>
    </source>
</evidence>
<dbReference type="GO" id="GO:0016020">
    <property type="term" value="C:membrane"/>
    <property type="evidence" value="ECO:0007669"/>
    <property type="project" value="UniProtKB-SubCell"/>
</dbReference>
<evidence type="ECO:0000256" key="1">
    <source>
        <dbReference type="ARBA" id="ARBA00004606"/>
    </source>
</evidence>
<keyword evidence="4 9" id="KW-0812">Transmembrane</keyword>
<feature type="transmembrane region" description="Helical" evidence="9">
    <location>
        <begin position="49"/>
        <end position="71"/>
    </location>
</feature>
<evidence type="ECO:0000256" key="6">
    <source>
        <dbReference type="ARBA" id="ARBA00022989"/>
    </source>
</evidence>